<protein>
    <recommendedName>
        <fullName evidence="5">RxLR effector protein</fullName>
    </recommendedName>
</protein>
<proteinExistence type="predicted"/>
<dbReference type="EMBL" id="CANTFK010000085">
    <property type="protein sequence ID" value="CAI5706285.1"/>
    <property type="molecule type" value="Genomic_DNA"/>
</dbReference>
<feature type="region of interest" description="Disordered" evidence="1">
    <location>
        <begin position="39"/>
        <end position="60"/>
    </location>
</feature>
<name>A0AAV0SUF4_9STRA</name>
<accession>A0AAV0SUF4</accession>
<dbReference type="AlphaFoldDB" id="A0AAV0SUF4"/>
<reference evidence="3" key="1">
    <citation type="submission" date="2022-12" db="EMBL/GenBank/DDBJ databases">
        <authorList>
            <person name="Webb A."/>
        </authorList>
    </citation>
    <scope>NUCLEOTIDE SEQUENCE</scope>
    <source>
        <strain evidence="3">Pf2</strain>
    </source>
</reference>
<evidence type="ECO:0000313" key="4">
    <source>
        <dbReference type="Proteomes" id="UP001159659"/>
    </source>
</evidence>
<feature type="chain" id="PRO_5043393018" description="RxLR effector protein" evidence="2">
    <location>
        <begin position="22"/>
        <end position="436"/>
    </location>
</feature>
<feature type="region of interest" description="Disordered" evidence="1">
    <location>
        <begin position="404"/>
        <end position="436"/>
    </location>
</feature>
<evidence type="ECO:0000256" key="2">
    <source>
        <dbReference type="SAM" id="SignalP"/>
    </source>
</evidence>
<evidence type="ECO:0000313" key="3">
    <source>
        <dbReference type="EMBL" id="CAI5706285.1"/>
    </source>
</evidence>
<feature type="compositionally biased region" description="Polar residues" evidence="1">
    <location>
        <begin position="120"/>
        <end position="139"/>
    </location>
</feature>
<sequence>MHPHLMNICAVIAVHLVTVGAHDVSPDVITKSAPALQLGQGTKHLRTHRSTQDNEEERGTNDIATEMSSMAEGVISASSPGKEDLDQIIKWLFADKDDGKAVDQENLNAYVEDLKKELSDSPTLVESSQPTLAESSQPTLAEPVHATVAEPVITRFEDKGPAEFDEVQHGPNVMSGQHQYQERLDEEIINPSDYLKTLKLDKAGENFLGCMGMLTWIKYVDHFNEIPTKKSTTVIAASKKGGFEEKTLEDMVFSWKQRQESIIKEAEKDKELDIVEKKDLLTRQNGARKRVLNELMKEWLEKRYTKGSLLNHLGLSPDLPQTGRDVLRFKAWMEYVRLLAEKNNNRMKENLRAQRVRYKSAMFESLIHGNRYTLDQLEQFSEELKQLQFDGDKKLAKELAEWCKKKNEEKKGPGKNTSTSLDAQGKLKQNKRKRNM</sequence>
<organism evidence="3 4">
    <name type="scientific">Peronospora farinosa</name>
    <dbReference type="NCBI Taxonomy" id="134698"/>
    <lineage>
        <taxon>Eukaryota</taxon>
        <taxon>Sar</taxon>
        <taxon>Stramenopiles</taxon>
        <taxon>Oomycota</taxon>
        <taxon>Peronosporomycetes</taxon>
        <taxon>Peronosporales</taxon>
        <taxon>Peronosporaceae</taxon>
        <taxon>Peronospora</taxon>
    </lineage>
</organism>
<dbReference type="Proteomes" id="UP001159659">
    <property type="component" value="Unassembled WGS sequence"/>
</dbReference>
<feature type="region of interest" description="Disordered" evidence="1">
    <location>
        <begin position="120"/>
        <end position="141"/>
    </location>
</feature>
<feature type="signal peptide" evidence="2">
    <location>
        <begin position="1"/>
        <end position="21"/>
    </location>
</feature>
<comment type="caution">
    <text evidence="3">The sequence shown here is derived from an EMBL/GenBank/DDBJ whole genome shotgun (WGS) entry which is preliminary data.</text>
</comment>
<evidence type="ECO:0000256" key="1">
    <source>
        <dbReference type="SAM" id="MobiDB-lite"/>
    </source>
</evidence>
<keyword evidence="2" id="KW-0732">Signal</keyword>
<evidence type="ECO:0008006" key="5">
    <source>
        <dbReference type="Google" id="ProtNLM"/>
    </source>
</evidence>
<gene>
    <name evidence="3" type="ORF">PFR002_LOCUS980</name>
</gene>